<feature type="domain" description="UDP N-acetylglucosamine O-acyltransferase C-terminal" evidence="7">
    <location>
        <begin position="174"/>
        <end position="255"/>
    </location>
</feature>
<dbReference type="SUPFAM" id="SSF51161">
    <property type="entry name" value="Trimeric LpxA-like enzymes"/>
    <property type="match status" value="1"/>
</dbReference>
<dbReference type="GO" id="GO:0008780">
    <property type="term" value="F:acyl-[acyl-carrier-protein]-UDP-N-acetylglucosamine O-acyltransferase activity"/>
    <property type="evidence" value="ECO:0007669"/>
    <property type="project" value="UniProtKB-UniRule"/>
</dbReference>
<dbReference type="AlphaFoldDB" id="A0A1H8QJF3"/>
<dbReference type="Proteomes" id="UP000199657">
    <property type="component" value="Unassembled WGS sequence"/>
</dbReference>
<dbReference type="UniPathway" id="UPA00359">
    <property type="reaction ID" value="UER00477"/>
</dbReference>
<evidence type="ECO:0000256" key="4">
    <source>
        <dbReference type="ARBA" id="ARBA00023098"/>
    </source>
</evidence>
<reference evidence="8 9" key="1">
    <citation type="submission" date="2016-10" db="EMBL/GenBank/DDBJ databases">
        <authorList>
            <person name="de Groot N.N."/>
        </authorList>
    </citation>
    <scope>NUCLEOTIDE SEQUENCE [LARGE SCALE GENOMIC DNA]</scope>
    <source>
        <strain evidence="8 9">CGMCC 1.6291</strain>
    </source>
</reference>
<comment type="similarity">
    <text evidence="6">Belongs to the transferase hexapeptide repeat family. LpxA subfamily.</text>
</comment>
<gene>
    <name evidence="6" type="primary">lpxA</name>
    <name evidence="8" type="ORF">SAMN04488052_101611</name>
</gene>
<dbReference type="NCBIfam" id="TIGR01852">
    <property type="entry name" value="lipid_A_lpxA"/>
    <property type="match status" value="1"/>
</dbReference>
<dbReference type="EMBL" id="FOEG01000001">
    <property type="protein sequence ID" value="SEO54141.1"/>
    <property type="molecule type" value="Genomic_DNA"/>
</dbReference>
<proteinExistence type="inferred from homology"/>
<dbReference type="Gene3D" id="1.20.1180.10">
    <property type="entry name" value="Udp N-acetylglucosamine O-acyltransferase, C-terminal domain"/>
    <property type="match status" value="1"/>
</dbReference>
<evidence type="ECO:0000256" key="3">
    <source>
        <dbReference type="ARBA" id="ARBA00022679"/>
    </source>
</evidence>
<dbReference type="STRING" id="406100.SAMN04488052_101611"/>
<dbReference type="PIRSF" id="PIRSF000456">
    <property type="entry name" value="UDP-GlcNAc_acltr"/>
    <property type="match status" value="1"/>
</dbReference>
<organism evidence="8 9">
    <name type="scientific">Aquisalimonas asiatica</name>
    <dbReference type="NCBI Taxonomy" id="406100"/>
    <lineage>
        <taxon>Bacteria</taxon>
        <taxon>Pseudomonadati</taxon>
        <taxon>Pseudomonadota</taxon>
        <taxon>Gammaproteobacteria</taxon>
        <taxon>Chromatiales</taxon>
        <taxon>Ectothiorhodospiraceae</taxon>
        <taxon>Aquisalimonas</taxon>
    </lineage>
</organism>
<dbReference type="InterPro" id="IPR001451">
    <property type="entry name" value="Hexapep"/>
</dbReference>
<dbReference type="InterPro" id="IPR037157">
    <property type="entry name" value="Acetyltransf_C_sf"/>
</dbReference>
<sequence>MIHPTAVIADDCILGTGVTVGPYACIGAGVQIGDNCRIGAHAVIEGPTSIGPDNVIGPHAILGTPPQDLGYQGESTRLEIGRGNQIRELVTIHRGTPKDRGATTIGDDNMFMAYAHVGHDCIVGNHVVMANGATLAGHVTVEDRVNIAGLCAIHQFARIGEYAMLGGGTMAPMDIVPYAMSSGNHAKLYGLNRRALKRAGFDADTIQALRAAYRVLFSSGLRLEQALDQLEQDGACDNERVAHLVGFIRASKRGITR</sequence>
<protein>
    <recommendedName>
        <fullName evidence="6">Acyl-[acyl-carrier-protein]--UDP-N-acetylglucosamine O-acyltransferase</fullName>
        <shortName evidence="6">UDP-N-acetylglucosamine acyltransferase</shortName>
        <ecNumber evidence="6">2.3.1.129</ecNumber>
    </recommendedName>
</protein>
<keyword evidence="5 6" id="KW-0012">Acyltransferase</keyword>
<comment type="function">
    <text evidence="6">Involved in the biosynthesis of lipid A, a phosphorylated glycolipid that anchors the lipopolysaccharide to the outer membrane of the cell.</text>
</comment>
<keyword evidence="6" id="KW-0963">Cytoplasm</keyword>
<dbReference type="InterPro" id="IPR010137">
    <property type="entry name" value="Lipid_A_LpxA"/>
</dbReference>
<keyword evidence="1 6" id="KW-0444">Lipid biosynthesis</keyword>
<accession>A0A1H8QJF3</accession>
<dbReference type="Pfam" id="PF13720">
    <property type="entry name" value="Acetyltransf_11"/>
    <property type="match status" value="1"/>
</dbReference>
<keyword evidence="6" id="KW-0677">Repeat</keyword>
<keyword evidence="9" id="KW-1185">Reference proteome</keyword>
<keyword evidence="4 6" id="KW-0443">Lipid metabolism</keyword>
<evidence type="ECO:0000256" key="5">
    <source>
        <dbReference type="ARBA" id="ARBA00023315"/>
    </source>
</evidence>
<comment type="subcellular location">
    <subcellularLocation>
        <location evidence="6">Cytoplasm</location>
    </subcellularLocation>
</comment>
<evidence type="ECO:0000256" key="2">
    <source>
        <dbReference type="ARBA" id="ARBA00022556"/>
    </source>
</evidence>
<dbReference type="GO" id="GO:0005737">
    <property type="term" value="C:cytoplasm"/>
    <property type="evidence" value="ECO:0007669"/>
    <property type="project" value="UniProtKB-SubCell"/>
</dbReference>
<keyword evidence="3 6" id="KW-0808">Transferase</keyword>
<keyword evidence="2 6" id="KW-0441">Lipid A biosynthesis</keyword>
<dbReference type="Pfam" id="PF00132">
    <property type="entry name" value="Hexapep"/>
    <property type="match status" value="2"/>
</dbReference>
<name>A0A1H8QJF3_9GAMM</name>
<evidence type="ECO:0000313" key="9">
    <source>
        <dbReference type="Proteomes" id="UP000199657"/>
    </source>
</evidence>
<dbReference type="GO" id="GO:0016020">
    <property type="term" value="C:membrane"/>
    <property type="evidence" value="ECO:0007669"/>
    <property type="project" value="GOC"/>
</dbReference>
<comment type="catalytic activity">
    <reaction evidence="6">
        <text>a (3R)-hydroxyacyl-[ACP] + UDP-N-acetyl-alpha-D-glucosamine = a UDP-3-O-[(3R)-3-hydroxyacyl]-N-acetyl-alpha-D-glucosamine + holo-[ACP]</text>
        <dbReference type="Rhea" id="RHEA:67812"/>
        <dbReference type="Rhea" id="RHEA-COMP:9685"/>
        <dbReference type="Rhea" id="RHEA-COMP:9945"/>
        <dbReference type="ChEBI" id="CHEBI:57705"/>
        <dbReference type="ChEBI" id="CHEBI:64479"/>
        <dbReference type="ChEBI" id="CHEBI:78827"/>
        <dbReference type="ChEBI" id="CHEBI:173225"/>
        <dbReference type="EC" id="2.3.1.129"/>
    </reaction>
</comment>
<dbReference type="HAMAP" id="MF_00387">
    <property type="entry name" value="LpxA"/>
    <property type="match status" value="1"/>
</dbReference>
<evidence type="ECO:0000259" key="7">
    <source>
        <dbReference type="Pfam" id="PF13720"/>
    </source>
</evidence>
<dbReference type="EC" id="2.3.1.129" evidence="6"/>
<evidence type="ECO:0000313" key="8">
    <source>
        <dbReference type="EMBL" id="SEO54141.1"/>
    </source>
</evidence>
<dbReference type="PANTHER" id="PTHR43480:SF1">
    <property type="entry name" value="ACYL-[ACYL-CARRIER-PROTEIN]--UDP-N-ACETYLGLUCOSAMINE O-ACYLTRANSFERASE, MITOCHONDRIAL-RELATED"/>
    <property type="match status" value="1"/>
</dbReference>
<comment type="subunit">
    <text evidence="6">Homotrimer.</text>
</comment>
<comment type="pathway">
    <text evidence="6">Glycolipid biosynthesis; lipid IV(A) biosynthesis; lipid IV(A) from (3R)-3-hydroxytetradecanoyl-[acyl-carrier-protein] and UDP-N-acetyl-alpha-D-glucosamine: step 1/6.</text>
</comment>
<dbReference type="CDD" id="cd03351">
    <property type="entry name" value="LbH_UDP-GlcNAc_AT"/>
    <property type="match status" value="1"/>
</dbReference>
<evidence type="ECO:0000256" key="1">
    <source>
        <dbReference type="ARBA" id="ARBA00022516"/>
    </source>
</evidence>
<dbReference type="InterPro" id="IPR029098">
    <property type="entry name" value="Acetyltransf_C"/>
</dbReference>
<dbReference type="Gene3D" id="2.160.10.10">
    <property type="entry name" value="Hexapeptide repeat proteins"/>
    <property type="match status" value="1"/>
</dbReference>
<dbReference type="InterPro" id="IPR011004">
    <property type="entry name" value="Trimer_LpxA-like_sf"/>
</dbReference>
<dbReference type="NCBIfam" id="NF003657">
    <property type="entry name" value="PRK05289.1"/>
    <property type="match status" value="1"/>
</dbReference>
<evidence type="ECO:0000256" key="6">
    <source>
        <dbReference type="HAMAP-Rule" id="MF_00387"/>
    </source>
</evidence>
<dbReference type="RefSeq" id="WP_171909785.1">
    <property type="nucleotide sequence ID" value="NZ_FOEG01000001.1"/>
</dbReference>
<dbReference type="PANTHER" id="PTHR43480">
    <property type="entry name" value="ACYL-[ACYL-CARRIER-PROTEIN]--UDP-N-ACETYLGLUCOSAMINE O-ACYLTRANSFERASE"/>
    <property type="match status" value="1"/>
</dbReference>
<dbReference type="GO" id="GO:0009245">
    <property type="term" value="P:lipid A biosynthetic process"/>
    <property type="evidence" value="ECO:0007669"/>
    <property type="project" value="UniProtKB-UniRule"/>
</dbReference>